<evidence type="ECO:0000256" key="1">
    <source>
        <dbReference type="SAM" id="Phobius"/>
    </source>
</evidence>
<keyword evidence="1" id="KW-0812">Transmembrane</keyword>
<dbReference type="EMBL" id="JACIFP010000001">
    <property type="protein sequence ID" value="MBB4137059.1"/>
    <property type="molecule type" value="Genomic_DNA"/>
</dbReference>
<proteinExistence type="predicted"/>
<sequence length="51" mass="5856">MNPKFVMLFSGVLMLIAAGMMVGQGQWLMFGIVIPIWLIVLGAWLYRERTR</sequence>
<protein>
    <submittedName>
        <fullName evidence="2">Putative membrane protein SirB2</fullName>
    </submittedName>
</protein>
<comment type="caution">
    <text evidence="2">The sequence shown here is derived from an EMBL/GenBank/DDBJ whole genome shotgun (WGS) entry which is preliminary data.</text>
</comment>
<keyword evidence="1" id="KW-0472">Membrane</keyword>
<reference evidence="2 3" key="1">
    <citation type="submission" date="2020-08" db="EMBL/GenBank/DDBJ databases">
        <title>Sequencing the genomes of 1000 actinobacteria strains.</title>
        <authorList>
            <person name="Klenk H.-P."/>
        </authorList>
    </citation>
    <scope>NUCLEOTIDE SEQUENCE [LARGE SCALE GENOMIC DNA]</scope>
    <source>
        <strain evidence="2 3">DSM 45298</strain>
    </source>
</reference>
<name>A0A840F695_9ACTN</name>
<feature type="transmembrane region" description="Helical" evidence="1">
    <location>
        <begin position="5"/>
        <end position="22"/>
    </location>
</feature>
<evidence type="ECO:0000313" key="3">
    <source>
        <dbReference type="Proteomes" id="UP000551501"/>
    </source>
</evidence>
<keyword evidence="3" id="KW-1185">Reference proteome</keyword>
<accession>A0A840F695</accession>
<dbReference type="AlphaFoldDB" id="A0A840F695"/>
<dbReference type="Proteomes" id="UP000551501">
    <property type="component" value="Unassembled WGS sequence"/>
</dbReference>
<keyword evidence="1" id="KW-1133">Transmembrane helix</keyword>
<dbReference type="RefSeq" id="WP_183371963.1">
    <property type="nucleotide sequence ID" value="NZ_BAABHL010000126.1"/>
</dbReference>
<evidence type="ECO:0000313" key="2">
    <source>
        <dbReference type="EMBL" id="MBB4137059.1"/>
    </source>
</evidence>
<organism evidence="2 3">
    <name type="scientific">Gordonia humi</name>
    <dbReference type="NCBI Taxonomy" id="686429"/>
    <lineage>
        <taxon>Bacteria</taxon>
        <taxon>Bacillati</taxon>
        <taxon>Actinomycetota</taxon>
        <taxon>Actinomycetes</taxon>
        <taxon>Mycobacteriales</taxon>
        <taxon>Gordoniaceae</taxon>
        <taxon>Gordonia</taxon>
    </lineage>
</organism>
<gene>
    <name evidence="2" type="ORF">BKA16_003611</name>
</gene>
<feature type="transmembrane region" description="Helical" evidence="1">
    <location>
        <begin position="28"/>
        <end position="46"/>
    </location>
</feature>